<comment type="caution">
    <text evidence="1">The sequence shown here is derived from an EMBL/GenBank/DDBJ whole genome shotgun (WGS) entry which is preliminary data.</text>
</comment>
<evidence type="ECO:0000313" key="2">
    <source>
        <dbReference type="Proteomes" id="UP000828390"/>
    </source>
</evidence>
<sequence>MPKLSVCAFTSPGTKSRPKTTKGHQWLYGCPRILHGGNTEHAGKVCLYRYPHG</sequence>
<evidence type="ECO:0000313" key="1">
    <source>
        <dbReference type="EMBL" id="KAH3705015.1"/>
    </source>
</evidence>
<reference evidence="1" key="2">
    <citation type="submission" date="2020-11" db="EMBL/GenBank/DDBJ databases">
        <authorList>
            <person name="McCartney M.A."/>
            <person name="Auch B."/>
            <person name="Kono T."/>
            <person name="Mallez S."/>
            <person name="Becker A."/>
            <person name="Gohl D.M."/>
            <person name="Silverstein K.A.T."/>
            <person name="Koren S."/>
            <person name="Bechman K.B."/>
            <person name="Herman A."/>
            <person name="Abrahante J.E."/>
            <person name="Garbe J."/>
        </authorList>
    </citation>
    <scope>NUCLEOTIDE SEQUENCE</scope>
    <source>
        <strain evidence="1">Duluth1</strain>
        <tissue evidence="1">Whole animal</tissue>
    </source>
</reference>
<reference evidence="1" key="1">
    <citation type="journal article" date="2019" name="bioRxiv">
        <title>The Genome of the Zebra Mussel, Dreissena polymorpha: A Resource for Invasive Species Research.</title>
        <authorList>
            <person name="McCartney M.A."/>
            <person name="Auch B."/>
            <person name="Kono T."/>
            <person name="Mallez S."/>
            <person name="Zhang Y."/>
            <person name="Obille A."/>
            <person name="Becker A."/>
            <person name="Abrahante J.E."/>
            <person name="Garbe J."/>
            <person name="Badalamenti J.P."/>
            <person name="Herman A."/>
            <person name="Mangelson H."/>
            <person name="Liachko I."/>
            <person name="Sullivan S."/>
            <person name="Sone E.D."/>
            <person name="Koren S."/>
            <person name="Silverstein K.A.T."/>
            <person name="Beckman K.B."/>
            <person name="Gohl D.M."/>
        </authorList>
    </citation>
    <scope>NUCLEOTIDE SEQUENCE</scope>
    <source>
        <strain evidence="1">Duluth1</strain>
        <tissue evidence="1">Whole animal</tissue>
    </source>
</reference>
<dbReference type="EMBL" id="JAIWYP010000015">
    <property type="protein sequence ID" value="KAH3705015.1"/>
    <property type="molecule type" value="Genomic_DNA"/>
</dbReference>
<gene>
    <name evidence="1" type="ORF">DPMN_080078</name>
</gene>
<accession>A0A9D4BIX2</accession>
<name>A0A9D4BIX2_DREPO</name>
<protein>
    <submittedName>
        <fullName evidence="1">Uncharacterized protein</fullName>
    </submittedName>
</protein>
<dbReference type="Proteomes" id="UP000828390">
    <property type="component" value="Unassembled WGS sequence"/>
</dbReference>
<organism evidence="1 2">
    <name type="scientific">Dreissena polymorpha</name>
    <name type="common">Zebra mussel</name>
    <name type="synonym">Mytilus polymorpha</name>
    <dbReference type="NCBI Taxonomy" id="45954"/>
    <lineage>
        <taxon>Eukaryota</taxon>
        <taxon>Metazoa</taxon>
        <taxon>Spiralia</taxon>
        <taxon>Lophotrochozoa</taxon>
        <taxon>Mollusca</taxon>
        <taxon>Bivalvia</taxon>
        <taxon>Autobranchia</taxon>
        <taxon>Heteroconchia</taxon>
        <taxon>Euheterodonta</taxon>
        <taxon>Imparidentia</taxon>
        <taxon>Neoheterodontei</taxon>
        <taxon>Myida</taxon>
        <taxon>Dreissenoidea</taxon>
        <taxon>Dreissenidae</taxon>
        <taxon>Dreissena</taxon>
    </lineage>
</organism>
<dbReference type="AlphaFoldDB" id="A0A9D4BIX2"/>
<keyword evidence="2" id="KW-1185">Reference proteome</keyword>
<proteinExistence type="predicted"/>